<sequence length="431" mass="49446">MTSRSNHDLLMKALPNTNERIYVKLTITKGKMGDYLDLNGGNPFRVFITYNSVIAALFEEKLTYDQYVDAFAPLIMKFSKRRPPAESPDRGTREPIDKKTLAVHGILEINSPTYEKIVDYRLFTFSVEHIKISLWLQFIENTFYKLTVIATETTNSKNKFASSHVYEGDVNNFLWDYVIGGSKASWEDYINSIMIDIENCFVILRKLLGDGVAPSRIAKKLPILDELEIKNWTYSTEDILRFEGEETKYKITIGEALILDFGGKLILTIKMDDSMKCGLYERKEHIGLFLDTFMETISAELKLISKFKISKSVPFKSIIPKGHLVFYTLNVESYVENFLKGGVLTCYKQQVSEAGVQYNVHVEIEYISNGVFVMRIVFSDNEKVLTFMELRNDPVRDFICDILVGPLKLGLKHTIETMVAIINKMFRSCDC</sequence>
<protein>
    <submittedName>
        <fullName evidence="1">Uncharacterized protein</fullName>
    </submittedName>
</protein>
<gene>
    <name evidence="1" type="ORF">Harvfovirus2_5</name>
</gene>
<evidence type="ECO:0000313" key="1">
    <source>
        <dbReference type="EMBL" id="AYV80475.1"/>
    </source>
</evidence>
<dbReference type="EMBL" id="MK072244">
    <property type="protein sequence ID" value="AYV80475.1"/>
    <property type="molecule type" value="Genomic_DNA"/>
</dbReference>
<organism evidence="1">
    <name type="scientific">Harvfovirus sp</name>
    <dbReference type="NCBI Taxonomy" id="2487768"/>
    <lineage>
        <taxon>Viruses</taxon>
        <taxon>Varidnaviria</taxon>
        <taxon>Bamfordvirae</taxon>
        <taxon>Nucleocytoviricota</taxon>
        <taxon>Megaviricetes</taxon>
        <taxon>Imitervirales</taxon>
        <taxon>Mimiviridae</taxon>
        <taxon>Klosneuvirinae</taxon>
    </lineage>
</organism>
<accession>A0A3G4ZZX2</accession>
<proteinExistence type="predicted"/>
<name>A0A3G4ZZX2_9VIRU</name>
<reference evidence="1" key="1">
    <citation type="submission" date="2018-10" db="EMBL/GenBank/DDBJ databases">
        <title>Hidden diversity of soil giant viruses.</title>
        <authorList>
            <person name="Schulz F."/>
            <person name="Alteio L."/>
            <person name="Goudeau D."/>
            <person name="Ryan E.M."/>
            <person name="Malmstrom R.R."/>
            <person name="Blanchard J."/>
            <person name="Woyke T."/>
        </authorList>
    </citation>
    <scope>NUCLEOTIDE SEQUENCE</scope>
    <source>
        <strain evidence="1">HAV1</strain>
    </source>
</reference>